<gene>
    <name evidence="10" type="primary">LOC115964564</name>
</gene>
<dbReference type="EC" id="2.7.11.1" evidence="2"/>
<proteinExistence type="predicted"/>
<reference evidence="10" key="2">
    <citation type="submission" date="2021-01" db="UniProtKB">
        <authorList>
            <consortium name="EnsemblPlants"/>
        </authorList>
    </citation>
    <scope>IDENTIFICATION</scope>
</reference>
<keyword evidence="11" id="KW-1185">Reference proteome</keyword>
<accession>A0A7N2RC40</accession>
<dbReference type="GO" id="GO:0004674">
    <property type="term" value="F:protein serine/threonine kinase activity"/>
    <property type="evidence" value="ECO:0007669"/>
    <property type="project" value="UniProtKB-EC"/>
</dbReference>
<dbReference type="KEGG" id="qlo:115964564"/>
<organism evidence="10 11">
    <name type="scientific">Quercus lobata</name>
    <name type="common">Valley oak</name>
    <dbReference type="NCBI Taxonomy" id="97700"/>
    <lineage>
        <taxon>Eukaryota</taxon>
        <taxon>Viridiplantae</taxon>
        <taxon>Streptophyta</taxon>
        <taxon>Embryophyta</taxon>
        <taxon>Tracheophyta</taxon>
        <taxon>Spermatophyta</taxon>
        <taxon>Magnoliopsida</taxon>
        <taxon>eudicotyledons</taxon>
        <taxon>Gunneridae</taxon>
        <taxon>Pentapetalae</taxon>
        <taxon>rosids</taxon>
        <taxon>fabids</taxon>
        <taxon>Fagales</taxon>
        <taxon>Fagaceae</taxon>
        <taxon>Quercus</taxon>
    </lineage>
</organism>
<reference evidence="10 11" key="1">
    <citation type="journal article" date="2016" name="G3 (Bethesda)">
        <title>First Draft Assembly and Annotation of the Genome of a California Endemic Oak Quercus lobata Nee (Fagaceae).</title>
        <authorList>
            <person name="Sork V.L."/>
            <person name="Fitz-Gibbon S.T."/>
            <person name="Puiu D."/>
            <person name="Crepeau M."/>
            <person name="Gugger P.F."/>
            <person name="Sherman R."/>
            <person name="Stevens K."/>
            <person name="Langley C.H."/>
            <person name="Pellegrini M."/>
            <person name="Salzberg S.L."/>
        </authorList>
    </citation>
    <scope>NUCLEOTIDE SEQUENCE [LARGE SCALE GENOMIC DNA]</scope>
    <source>
        <strain evidence="10 11">cv. SW786</strain>
    </source>
</reference>
<dbReference type="OMA" id="WARCEDD"/>
<dbReference type="InterPro" id="IPR025287">
    <property type="entry name" value="WAK_GUB"/>
</dbReference>
<dbReference type="RefSeq" id="XP_030939712.1">
    <property type="nucleotide sequence ID" value="XM_031083852.1"/>
</dbReference>
<comment type="subcellular location">
    <subcellularLocation>
        <location evidence="1">Membrane</location>
        <topology evidence="1">Single-pass membrane protein</topology>
    </subcellularLocation>
</comment>
<name>A0A7N2RC40_QUELO</name>
<dbReference type="GO" id="GO:0030247">
    <property type="term" value="F:polysaccharide binding"/>
    <property type="evidence" value="ECO:0007669"/>
    <property type="project" value="InterPro"/>
</dbReference>
<sequence>MEAHHLALSSLITLSFLAILLSAVVPMSVEESKTIPYPFWGGNRPEHSGPQGFKLEYCYDDEYPIIKFEELEFLILNISESQDIMTIARLDLWGGSCPQTSLNTSLNYSIFDYTSTVLNITLFYDCPPQVIILIPVQNKFTCSLKGSDRKNNAYFVNESLAKIHIPGLAQCRGKIRVPISRNAIIDESAGVDQALHEAFNQGFEVDYDALDNIACNGCVESGGNCGSNVIHQFVCFCRDGERSYNCPDNNMYSLFSSHLPGLG</sequence>
<feature type="domain" description="Wall-associated receptor kinase galacturonan-binding" evidence="8">
    <location>
        <begin position="33"/>
        <end position="89"/>
    </location>
</feature>
<evidence type="ECO:0000256" key="2">
    <source>
        <dbReference type="ARBA" id="ARBA00012513"/>
    </source>
</evidence>
<feature type="signal peptide" evidence="7">
    <location>
        <begin position="1"/>
        <end position="22"/>
    </location>
</feature>
<evidence type="ECO:0000256" key="1">
    <source>
        <dbReference type="ARBA" id="ARBA00004167"/>
    </source>
</evidence>
<dbReference type="Gramene" id="QL10p025960:mrna">
    <property type="protein sequence ID" value="QL10p025960:mrna:CDS:1"/>
    <property type="gene ID" value="QL10p025960"/>
</dbReference>
<dbReference type="Proteomes" id="UP000594261">
    <property type="component" value="Chromosome 10"/>
</dbReference>
<comment type="catalytic activity">
    <reaction evidence="5">
        <text>L-threonyl-[protein] + ATP = O-phospho-L-threonyl-[protein] + ADP + H(+)</text>
        <dbReference type="Rhea" id="RHEA:46608"/>
        <dbReference type="Rhea" id="RHEA-COMP:11060"/>
        <dbReference type="Rhea" id="RHEA-COMP:11605"/>
        <dbReference type="ChEBI" id="CHEBI:15378"/>
        <dbReference type="ChEBI" id="CHEBI:30013"/>
        <dbReference type="ChEBI" id="CHEBI:30616"/>
        <dbReference type="ChEBI" id="CHEBI:61977"/>
        <dbReference type="ChEBI" id="CHEBI:456216"/>
        <dbReference type="EC" id="2.7.11.1"/>
    </reaction>
</comment>
<dbReference type="OrthoDB" id="974104at2759"/>
<evidence type="ECO:0000313" key="10">
    <source>
        <dbReference type="EnsemblPlants" id="QL10p025960:mrna:CDS:1"/>
    </source>
</evidence>
<dbReference type="PANTHER" id="PTHR33138">
    <property type="entry name" value="OS01G0690200 PROTEIN"/>
    <property type="match status" value="1"/>
</dbReference>
<protein>
    <recommendedName>
        <fullName evidence="2">non-specific serine/threonine protein kinase</fullName>
        <ecNumber evidence="2">2.7.11.1</ecNumber>
    </recommendedName>
</protein>
<evidence type="ECO:0000256" key="3">
    <source>
        <dbReference type="ARBA" id="ARBA00022729"/>
    </source>
</evidence>
<keyword evidence="4" id="KW-0325">Glycoprotein</keyword>
<feature type="domain" description="Wall-associated receptor kinase C-terminal" evidence="9">
    <location>
        <begin position="149"/>
        <end position="240"/>
    </location>
</feature>
<dbReference type="InParanoid" id="A0A7N2RC40"/>
<dbReference type="InterPro" id="IPR032872">
    <property type="entry name" value="WAK_assoc_C"/>
</dbReference>
<feature type="chain" id="PRO_5029620065" description="non-specific serine/threonine protein kinase" evidence="7">
    <location>
        <begin position="23"/>
        <end position="263"/>
    </location>
</feature>
<dbReference type="AlphaFoldDB" id="A0A7N2RC40"/>
<evidence type="ECO:0000256" key="7">
    <source>
        <dbReference type="SAM" id="SignalP"/>
    </source>
</evidence>
<dbReference type="PANTHER" id="PTHR33138:SF72">
    <property type="entry name" value="WALL-ASSOCIATED RECEPTOR KINASE CARBOXY-TERMINAL PROTEIN"/>
    <property type="match status" value="1"/>
</dbReference>
<evidence type="ECO:0000256" key="4">
    <source>
        <dbReference type="ARBA" id="ARBA00023180"/>
    </source>
</evidence>
<dbReference type="GeneID" id="115964564"/>
<dbReference type="Pfam" id="PF14380">
    <property type="entry name" value="WAK_assoc"/>
    <property type="match status" value="1"/>
</dbReference>
<evidence type="ECO:0000313" key="11">
    <source>
        <dbReference type="Proteomes" id="UP000594261"/>
    </source>
</evidence>
<dbReference type="Pfam" id="PF13947">
    <property type="entry name" value="GUB_WAK_bind"/>
    <property type="match status" value="1"/>
</dbReference>
<comment type="catalytic activity">
    <reaction evidence="6">
        <text>L-seryl-[protein] + ATP = O-phospho-L-seryl-[protein] + ADP + H(+)</text>
        <dbReference type="Rhea" id="RHEA:17989"/>
        <dbReference type="Rhea" id="RHEA-COMP:9863"/>
        <dbReference type="Rhea" id="RHEA-COMP:11604"/>
        <dbReference type="ChEBI" id="CHEBI:15378"/>
        <dbReference type="ChEBI" id="CHEBI:29999"/>
        <dbReference type="ChEBI" id="CHEBI:30616"/>
        <dbReference type="ChEBI" id="CHEBI:83421"/>
        <dbReference type="ChEBI" id="CHEBI:456216"/>
        <dbReference type="EC" id="2.7.11.1"/>
    </reaction>
</comment>
<evidence type="ECO:0000256" key="5">
    <source>
        <dbReference type="ARBA" id="ARBA00047899"/>
    </source>
</evidence>
<dbReference type="EMBL" id="LRBV02000010">
    <property type="status" value="NOT_ANNOTATED_CDS"/>
    <property type="molecule type" value="Genomic_DNA"/>
</dbReference>
<dbReference type="EnsemblPlants" id="QL10p025960:mrna">
    <property type="protein sequence ID" value="QL10p025960:mrna:CDS:1"/>
    <property type="gene ID" value="QL10p025960"/>
</dbReference>
<dbReference type="GO" id="GO:0016020">
    <property type="term" value="C:membrane"/>
    <property type="evidence" value="ECO:0007669"/>
    <property type="project" value="UniProtKB-SubCell"/>
</dbReference>
<keyword evidence="3 7" id="KW-0732">Signal</keyword>
<evidence type="ECO:0000259" key="9">
    <source>
        <dbReference type="Pfam" id="PF14380"/>
    </source>
</evidence>
<evidence type="ECO:0000259" key="8">
    <source>
        <dbReference type="Pfam" id="PF13947"/>
    </source>
</evidence>
<evidence type="ECO:0000256" key="6">
    <source>
        <dbReference type="ARBA" id="ARBA00048679"/>
    </source>
</evidence>